<dbReference type="EMBL" id="MN366290">
    <property type="protein sequence ID" value="QOE74545.1"/>
    <property type="molecule type" value="Genomic_DNA"/>
</dbReference>
<reference evidence="1" key="1">
    <citation type="journal article" date="2013" name="Genome Announc.">
        <title>Complete Genome Sequence of Elephant Endotheliotropic Herpesvirus 1A.</title>
        <authorList>
            <person name="Ling P.D."/>
            <person name="Reid J.G."/>
            <person name="Qin X."/>
            <person name="Muzny D.M."/>
            <person name="Gibbs R."/>
            <person name="Petrosino J."/>
            <person name="Peng R."/>
            <person name="Zong J.C."/>
            <person name="Heaggans S.Y."/>
            <person name="Hayward G.S."/>
        </authorList>
    </citation>
    <scope>NUCLEOTIDE SEQUENCE</scope>
    <source>
        <strain evidence="1">IP91 Thirunelli1</strain>
    </source>
</reference>
<reference evidence="1" key="2">
    <citation type="journal article" date="2013" name="J. Wildl. Dis.">
        <title>Fatal herpesvirus hemorrhagic disease in wild and orphan asian elephants in southern India.</title>
        <authorList>
            <person name="Zachariah A."/>
            <person name="Zong J.-C."/>
            <person name="Long S.Y."/>
            <person name="Latimer E.M."/>
            <person name="Heaggans S.Y."/>
            <person name="Richman L.K."/>
            <person name="Hayward G.S."/>
        </authorList>
    </citation>
    <scope>NUCLEOTIDE SEQUENCE</scope>
    <source>
        <strain evidence="1">IP91 Thirunelli1</strain>
    </source>
</reference>
<gene>
    <name evidence="1" type="primary">E19</name>
</gene>
<organism evidence="1">
    <name type="scientific">Elephant endotheliotropic herpesvirus 1A</name>
    <dbReference type="NCBI Taxonomy" id="759753"/>
    <lineage>
        <taxon>Viruses</taxon>
        <taxon>Duplodnaviria</taxon>
        <taxon>Heunggongvirae</taxon>
        <taxon>Peploviricota</taxon>
        <taxon>Herviviricetes</taxon>
        <taxon>Herpesvirales</taxon>
        <taxon>Orthoherpesviridae</taxon>
        <taxon>Betaherpesvirinae</taxon>
        <taxon>Proboscivirus</taxon>
        <taxon>Proboscivirus elephantidbeta1</taxon>
        <taxon>Elephantid herpesvirus 1</taxon>
    </lineage>
</organism>
<reference evidence="1" key="3">
    <citation type="journal article" date="2016" name="MSphere">
        <title>Complete Genome Sequence of Elephant Endotheliotropic Herpesvirus 4, the First Example of a GC-Rich Branch Proboscivirus.</title>
        <authorList>
            <person name="Ling P.D."/>
            <person name="Long S.Y."/>
            <person name="Fuery A."/>
            <person name="Peng R.S."/>
            <person name="Heaggans S.Y."/>
            <person name="Qin X."/>
            <person name="Worley K.C."/>
            <person name="Dugan S."/>
            <person name="Hayward G.S."/>
        </authorList>
    </citation>
    <scope>NUCLEOTIDE SEQUENCE</scope>
    <source>
        <strain evidence="1">IP91 Thirunelli1</strain>
    </source>
</reference>
<name>A0A8B6NPU7_ELHV1</name>
<evidence type="ECO:0000313" key="1">
    <source>
        <dbReference type="EMBL" id="QOE74545.1"/>
    </source>
</evidence>
<sequence>MNTLSLCDYGIRNHDTFFSYIEVLVSLSGKLEPHEQKAIDLEHPLWEFTGTGIVFVAGDIENKIPVLFQQLRFDEDRQSYPFMIINPLCDTLILNREVVKLLLFSLPTRSVSGQTCSLNPPTVAFPPPTKKVSNPMVLQLSKNHVFLRAKFTGVTWHNSAEFGLSSNPQWRFCCVSISNVPTDLARIQEHMVRSVDAYGPVAEKDDVHFAVYKIAYKDGTLVMIVACIPRSCTDAIHVSSSSLLFSGIFNRQLQPITDLHKAQMSVSFNTTCECLRDGFVPIIDPNNHINQFTTPTRDTLGLFVPDCTSDALATYHCSTWSSHKIFTPKVDPRDDHNFGSTAGHLISRCKKLKWAAIGRVFFMCRDRVTVKTRDIHATPEDIRVLVSATHLIIHPLNILVRIDNLNPICVNKVPQKGLVTGSKTRSELQNISQHFTSLYLEEIRLLNGFVTSEHKSSVEAFVLASTFPKDGPWKPWTLCDKHHYRQTLKMDVTL</sequence>
<protein>
    <submittedName>
        <fullName evidence="1">ORF-F2</fullName>
    </submittedName>
</protein>
<reference evidence="1" key="4">
    <citation type="submission" date="2019-08" db="EMBL/GenBank/DDBJ databases">
        <title>Annotated Complete DNA Sequences of Six EEHV1A Genomes from Lethal HD cases in Young Asian Elephants from India.</title>
        <authorList>
            <person name="Krishnankutty S.P."/>
            <person name="Zachariah A."/>
            <person name="Maheswari U."/>
            <person name="Heaggans S.Y."/>
            <person name="Muraleedharan M."/>
            <person name="Velayutham D."/>
            <person name="Santhosh S."/>
            <person name="Hayward G.S."/>
        </authorList>
    </citation>
    <scope>NUCLEOTIDE SEQUENCE</scope>
    <source>
        <strain evidence="1">IP91 Thirunelli1</strain>
    </source>
</reference>
<reference evidence="1" key="5">
    <citation type="journal article" name="PLoS ONE">
        <title>Extended genotypic evaluation and comparison of twenty-two cases of lethal EEHV1 hemorrhagic disease in wild and captive Asian elephants in India.</title>
        <authorList>
            <person name="Zachariah A."/>
            <person name="Sajesh P.K."/>
            <person name="Santhosh S."/>
            <person name="Bathrachalam C."/>
            <person name="Megha M."/>
            <person name="Pandiyan J."/>
            <person name="Jishnu M."/>
            <person name="Kobragade R.S."/>
            <person name="Long S.Y."/>
            <person name="Zong J.-C."/>
            <person name="Latimer E.M."/>
            <person name="Heaggans S.Y."/>
            <person name="Hayward G.S."/>
        </authorList>
    </citation>
    <scope>NUCLEOTIDE SEQUENCE</scope>
    <source>
        <strain evidence="1">IP91 Thirunelli1</strain>
    </source>
</reference>
<proteinExistence type="predicted"/>
<accession>A0A8B6NPU7</accession>